<sequence>MFFGDQSPPSVPQMSREAARQLIEKIAVGHGQIAEATMDAMPPDVRRIVEEALKMKYASQNIATQLALTFERIPVHSANVSLDDNQYTRAKAASVGPGVQFLITQDLVIIGSNEDGFTENNVKALCDFGKSTKHDILGYIGQPDIGFKSVFTIASKVQIESGPFTFYFQHDDGETGVGIASPHWTEPIVLPDDVKVHEAFGGLFGNQTRIILFLKRQNTDSLRNGFISQLWDTPESVLLFMKNLQSFKITILDKNGEIQRSKDVRLEKDMFGSGIRISTSKRIGPVQDKTWHRYLIYKSTATGLDSNTNRTSTPDSTNSSSAEVVLAFPVDEKGEPVVEVQKAFAFMPLSDSGFSFLVHSDFVTDVKRQRIIYTSERNLGLKRALAKAVATAIQDLCKKPGLEHKWMRFLPQVSWDSTDPFWQGFDNLIRSHILEFPILPPRSQKLGSLFRIPFLKRLSAEQMDQRGVPLLPDLEDEMYLSTGYENQDLDILSQYGLTYMPNWAIISRLSAYTQSGDWRKRTFDSRDEDWHSRMASMILKMWNDNGNDLKSAIRHMDLIPLASRKIEQVSLPGATRSFYSPIIGGILIPDDLDYPMVFPAAVANPDCRKLYEALGMQSLTFQQVREKIISIYRATSEVAKLSIAMSRNHLVFLYRMEPIDMINKYEQEFMVIFDQRERIRHPKHEYVYLPGDGDWSPGNLLYPPYSDGIEDPDVSLIHPIYLENQPSPSVGNGKSWMEWLFHCVYCEERIQMFTTRDPPAEADKIFSPEYRYITRTSPGRALQRLLENFQSPDLKKLWLEDRKGSALMRKMEFLCTDNVRRPLEEALLPLPQLLKRCLNFASMESMPFLKLDEPMKVDDMSAWVSCAQHFGVGVEEDTRFTLAMLNSISTTVTEITNQVSEVVIGLYLELQKKAIDAPFQQFTDIQSQIKSFFMADGRILCTPLYSHERSKEARWARTSSCLWNAPQGINAYVPLGSIWKPIIEEMDTEAGRSLEAFFRQTLLVRDMTYHDILTELSQLSFSVDLDKDYSITVKELYMILQAQTKTFDQADTLVIQNCPLIYIPHHATQKWYKLSECIWSSDGTTEKEIGLEVIYPDFHHLFVPFLSLPKMGASITCQRLLDIKQIVHPVSEIKTLLWSLLETLIANPELSDVSVERIRACRIFPVRAPNGTVHPMPIHENFSINDRPAYWAVLKDKISFLDFSVEEVYRLKPVIQWLRLTDRYISKTAKEESSIDENHGSKDIDMTLDITSKAAAFANIAMHFSDGYPTVRSCTLQETIRKVEVFRHPSIKCSVSWSSGFKSLTTPLQRSGMHFKLGRDSRWQFFLPQNEEERDFCLAAELPRLFAAQILDCSSADVNLEAVMITASVLQAKPYNVGRILQHHGIYNFIALNGGTSGPPKTPERQRENAAPSPSSSPGCVVMPYSVPAVSPAQVMREANTPYQALLIQTVNVARVSTFPDKSTTFDLTSIEQSLAESTNRTGLFRFYVGDQTEWQRMVGAAGELFVFELLSSIPHSLPGWSRDNWQSTVRHHASIHPDYTSLGRWYGREQSDLFFDDKLGSFTSYLIQKGYLEENWRKERPEYYIEVKTTTSSRLDTSFYMSKHQYARMQSFDTDSGTAVERRKVFLLFRVHGLESGQIGVRIYADLEGLRKTGDLVFEAVSWTITPRMGA</sequence>
<evidence type="ECO:0000256" key="1">
    <source>
        <dbReference type="SAM" id="MobiDB-lite"/>
    </source>
</evidence>
<dbReference type="InterPro" id="IPR036890">
    <property type="entry name" value="HATPase_C_sf"/>
</dbReference>
<accession>A0A8H5TNN6</accession>
<dbReference type="PANTHER" id="PTHR32387:SF0">
    <property type="entry name" value="PROTEIN NO VEIN"/>
    <property type="match status" value="1"/>
</dbReference>
<comment type="caution">
    <text evidence="2">The sequence shown here is derived from an EMBL/GenBank/DDBJ whole genome shotgun (WGS) entry which is preliminary data.</text>
</comment>
<proteinExistence type="predicted"/>
<evidence type="ECO:0000313" key="3">
    <source>
        <dbReference type="Proteomes" id="UP000567885"/>
    </source>
</evidence>
<dbReference type="InterPro" id="IPR052957">
    <property type="entry name" value="Auxin_embryo_med"/>
</dbReference>
<name>A0A8H5TNN6_FUSHE</name>
<feature type="region of interest" description="Disordered" evidence="1">
    <location>
        <begin position="1397"/>
        <end position="1418"/>
    </location>
</feature>
<dbReference type="PANTHER" id="PTHR32387">
    <property type="entry name" value="WU:FJ29H11"/>
    <property type="match status" value="1"/>
</dbReference>
<gene>
    <name evidence="2" type="ORF">FHETE_2546</name>
</gene>
<evidence type="ECO:0008006" key="4">
    <source>
        <dbReference type="Google" id="ProtNLM"/>
    </source>
</evidence>
<dbReference type="OrthoDB" id="1262810at2759"/>
<keyword evidence="3" id="KW-1185">Reference proteome</keyword>
<organism evidence="2 3">
    <name type="scientific">Fusarium heterosporum</name>
    <dbReference type="NCBI Taxonomy" id="42747"/>
    <lineage>
        <taxon>Eukaryota</taxon>
        <taxon>Fungi</taxon>
        <taxon>Dikarya</taxon>
        <taxon>Ascomycota</taxon>
        <taxon>Pezizomycotina</taxon>
        <taxon>Sordariomycetes</taxon>
        <taxon>Hypocreomycetidae</taxon>
        <taxon>Hypocreales</taxon>
        <taxon>Nectriaceae</taxon>
        <taxon>Fusarium</taxon>
        <taxon>Fusarium heterosporum species complex</taxon>
    </lineage>
</organism>
<dbReference type="Proteomes" id="UP000567885">
    <property type="component" value="Unassembled WGS sequence"/>
</dbReference>
<reference evidence="2 3" key="1">
    <citation type="submission" date="2020-05" db="EMBL/GenBank/DDBJ databases">
        <title>Identification and distribution of gene clusters putatively required for synthesis of sphingolipid metabolism inhibitors in phylogenetically diverse species of the filamentous fungus Fusarium.</title>
        <authorList>
            <person name="Kim H.-S."/>
            <person name="Busman M."/>
            <person name="Brown D.W."/>
            <person name="Divon H."/>
            <person name="Uhlig S."/>
            <person name="Proctor R.H."/>
        </authorList>
    </citation>
    <scope>NUCLEOTIDE SEQUENCE [LARGE SCALE GENOMIC DNA]</scope>
    <source>
        <strain evidence="2 3">NRRL 20693</strain>
    </source>
</reference>
<dbReference type="SUPFAM" id="SSF55874">
    <property type="entry name" value="ATPase domain of HSP90 chaperone/DNA topoisomerase II/histidine kinase"/>
    <property type="match status" value="1"/>
</dbReference>
<protein>
    <recommendedName>
        <fullName evidence="4">Protein NO VEIN C-terminal domain-containing protein</fullName>
    </recommendedName>
</protein>
<evidence type="ECO:0000313" key="2">
    <source>
        <dbReference type="EMBL" id="KAF5675549.1"/>
    </source>
</evidence>
<dbReference type="EMBL" id="JAAGWQ010000039">
    <property type="protein sequence ID" value="KAF5675549.1"/>
    <property type="molecule type" value="Genomic_DNA"/>
</dbReference>
<dbReference type="Gene3D" id="3.30.565.10">
    <property type="entry name" value="Histidine kinase-like ATPase, C-terminal domain"/>
    <property type="match status" value="1"/>
</dbReference>